<name>A0A1Y1UF61_9TREE</name>
<dbReference type="Proteomes" id="UP000193218">
    <property type="component" value="Unassembled WGS sequence"/>
</dbReference>
<feature type="region of interest" description="Disordered" evidence="1">
    <location>
        <begin position="1"/>
        <end position="51"/>
    </location>
</feature>
<protein>
    <submittedName>
        <fullName evidence="2">Uncharacterized protein</fullName>
    </submittedName>
</protein>
<gene>
    <name evidence="2" type="ORF">BD324DRAFT_651169</name>
</gene>
<reference evidence="2 3" key="1">
    <citation type="submission" date="2017-03" db="EMBL/GenBank/DDBJ databases">
        <title>Widespread Adenine N6-methylation of Active Genes in Fungi.</title>
        <authorList>
            <consortium name="DOE Joint Genome Institute"/>
            <person name="Mondo S.J."/>
            <person name="Dannebaum R.O."/>
            <person name="Kuo R.C."/>
            <person name="Louie K.B."/>
            <person name="Bewick A.J."/>
            <person name="Labutti K."/>
            <person name="Haridas S."/>
            <person name="Kuo A."/>
            <person name="Salamov A."/>
            <person name="Ahrendt S.R."/>
            <person name="Lau R."/>
            <person name="Bowen B.P."/>
            <person name="Lipzen A."/>
            <person name="Sullivan W."/>
            <person name="Andreopoulos W.B."/>
            <person name="Clum A."/>
            <person name="Lindquist E."/>
            <person name="Daum C."/>
            <person name="Northen T.R."/>
            <person name="Ramamoorthy G."/>
            <person name="Schmitz R.J."/>
            <person name="Gryganskyi A."/>
            <person name="Culley D."/>
            <person name="Magnuson J."/>
            <person name="James T.Y."/>
            <person name="O'Malley M.A."/>
            <person name="Stajich J.E."/>
            <person name="Spatafora J.W."/>
            <person name="Visel A."/>
            <person name="Grigoriev I.V."/>
        </authorList>
    </citation>
    <scope>NUCLEOTIDE SEQUENCE [LARGE SCALE GENOMIC DNA]</scope>
    <source>
        <strain evidence="2 3">NRRL Y-17943</strain>
    </source>
</reference>
<feature type="compositionally biased region" description="Polar residues" evidence="1">
    <location>
        <begin position="1"/>
        <end position="24"/>
    </location>
</feature>
<comment type="caution">
    <text evidence="2">The sequence shown here is derived from an EMBL/GenBank/DDBJ whole genome shotgun (WGS) entry which is preliminary data.</text>
</comment>
<organism evidence="2 3">
    <name type="scientific">Kockovaella imperatae</name>
    <dbReference type="NCBI Taxonomy" id="4999"/>
    <lineage>
        <taxon>Eukaryota</taxon>
        <taxon>Fungi</taxon>
        <taxon>Dikarya</taxon>
        <taxon>Basidiomycota</taxon>
        <taxon>Agaricomycotina</taxon>
        <taxon>Tremellomycetes</taxon>
        <taxon>Tremellales</taxon>
        <taxon>Cuniculitremaceae</taxon>
        <taxon>Kockovaella</taxon>
    </lineage>
</organism>
<dbReference type="GeneID" id="33560095"/>
<evidence type="ECO:0000256" key="1">
    <source>
        <dbReference type="SAM" id="MobiDB-lite"/>
    </source>
</evidence>
<feature type="compositionally biased region" description="Basic and acidic residues" evidence="1">
    <location>
        <begin position="27"/>
        <end position="39"/>
    </location>
</feature>
<evidence type="ECO:0000313" key="3">
    <source>
        <dbReference type="Proteomes" id="UP000193218"/>
    </source>
</evidence>
<evidence type="ECO:0000313" key="2">
    <source>
        <dbReference type="EMBL" id="ORX36683.1"/>
    </source>
</evidence>
<dbReference type="AlphaFoldDB" id="A0A1Y1UF61"/>
<dbReference type="InParanoid" id="A0A1Y1UF61"/>
<accession>A0A1Y1UF61</accession>
<keyword evidence="3" id="KW-1185">Reference proteome</keyword>
<sequence>MFNMPTLTETNRGVEPTTPSQQPGPHTRRETLPSKHESISSDTQSHHLLPFSPLSPTSTAFAYGYYHLGTPADIATQSPGINSALTTAHTPSVDPSVVAVQGSVVTSDNKGQMFKDLAAGKRATLEPKRQGTVEHGWKNDKGDMAQEIDEDVVAPALPARGSILIDYDALVQVPGATTNLCATLFAWKGFGYSIHIWTKDKEATSFLLEDDQVVSVTQSKSVVDRVWELPTRGGQESPPVDPLQQIVADSTAILILNTTSAFDRVSQTLTQGVNVLLLKDLSPMGEEISRSIHPDQAAVVAGWKECTEWLLNSNGGGQ</sequence>
<proteinExistence type="predicted"/>
<dbReference type="RefSeq" id="XP_021870752.1">
    <property type="nucleotide sequence ID" value="XM_022018286.1"/>
</dbReference>
<dbReference type="EMBL" id="NBSH01000007">
    <property type="protein sequence ID" value="ORX36683.1"/>
    <property type="molecule type" value="Genomic_DNA"/>
</dbReference>